<name>A0AAN7QKL9_9MYRT</name>
<proteinExistence type="predicted"/>
<feature type="compositionally biased region" description="Basic and acidic residues" evidence="1">
    <location>
        <begin position="457"/>
        <end position="476"/>
    </location>
</feature>
<dbReference type="EMBL" id="JAXIOK010000005">
    <property type="protein sequence ID" value="KAK4770266.1"/>
    <property type="molecule type" value="Genomic_DNA"/>
</dbReference>
<evidence type="ECO:0000256" key="1">
    <source>
        <dbReference type="SAM" id="MobiDB-lite"/>
    </source>
</evidence>
<dbReference type="AlphaFoldDB" id="A0AAN7QKL9"/>
<organism evidence="2 3">
    <name type="scientific">Trapa incisa</name>
    <dbReference type="NCBI Taxonomy" id="236973"/>
    <lineage>
        <taxon>Eukaryota</taxon>
        <taxon>Viridiplantae</taxon>
        <taxon>Streptophyta</taxon>
        <taxon>Embryophyta</taxon>
        <taxon>Tracheophyta</taxon>
        <taxon>Spermatophyta</taxon>
        <taxon>Magnoliopsida</taxon>
        <taxon>eudicotyledons</taxon>
        <taxon>Gunneridae</taxon>
        <taxon>Pentapetalae</taxon>
        <taxon>rosids</taxon>
        <taxon>malvids</taxon>
        <taxon>Myrtales</taxon>
        <taxon>Lythraceae</taxon>
        <taxon>Trapa</taxon>
    </lineage>
</organism>
<accession>A0AAN7QKL9</accession>
<comment type="caution">
    <text evidence="2">The sequence shown here is derived from an EMBL/GenBank/DDBJ whole genome shotgun (WGS) entry which is preliminary data.</text>
</comment>
<keyword evidence="3" id="KW-1185">Reference proteome</keyword>
<reference evidence="2 3" key="1">
    <citation type="journal article" date="2023" name="Hortic Res">
        <title>Pangenome of water caltrop reveals structural variations and asymmetric subgenome divergence after allopolyploidization.</title>
        <authorList>
            <person name="Zhang X."/>
            <person name="Chen Y."/>
            <person name="Wang L."/>
            <person name="Yuan Y."/>
            <person name="Fang M."/>
            <person name="Shi L."/>
            <person name="Lu R."/>
            <person name="Comes H.P."/>
            <person name="Ma Y."/>
            <person name="Chen Y."/>
            <person name="Huang G."/>
            <person name="Zhou Y."/>
            <person name="Zheng Z."/>
            <person name="Qiu Y."/>
        </authorList>
    </citation>
    <scope>NUCLEOTIDE SEQUENCE [LARGE SCALE GENOMIC DNA]</scope>
    <source>
        <tissue evidence="2">Roots</tissue>
    </source>
</reference>
<feature type="compositionally biased region" description="Low complexity" evidence="1">
    <location>
        <begin position="533"/>
        <end position="551"/>
    </location>
</feature>
<dbReference type="Proteomes" id="UP001345219">
    <property type="component" value="Chromosome 24"/>
</dbReference>
<dbReference type="PANTHER" id="PTHR34837">
    <property type="entry name" value="OS05G0595500 PROTEIN"/>
    <property type="match status" value="1"/>
</dbReference>
<feature type="compositionally biased region" description="Low complexity" evidence="1">
    <location>
        <begin position="1065"/>
        <end position="1076"/>
    </location>
</feature>
<gene>
    <name evidence="2" type="ORF">SAY87_030798</name>
</gene>
<feature type="compositionally biased region" description="Polar residues" evidence="1">
    <location>
        <begin position="594"/>
        <end position="615"/>
    </location>
</feature>
<feature type="compositionally biased region" description="Basic and acidic residues" evidence="1">
    <location>
        <begin position="803"/>
        <end position="826"/>
    </location>
</feature>
<feature type="compositionally biased region" description="Basic residues" evidence="1">
    <location>
        <begin position="1"/>
        <end position="12"/>
    </location>
</feature>
<dbReference type="PANTHER" id="PTHR34837:SF1">
    <property type="entry name" value="LOW PROTEIN: ZINC FINGER CCCH DOMAIN PROTEIN"/>
    <property type="match status" value="1"/>
</dbReference>
<feature type="compositionally biased region" description="Basic and acidic residues" evidence="1">
    <location>
        <begin position="570"/>
        <end position="593"/>
    </location>
</feature>
<feature type="compositionally biased region" description="Basic and acidic residues" evidence="1">
    <location>
        <begin position="187"/>
        <end position="378"/>
    </location>
</feature>
<evidence type="ECO:0000313" key="2">
    <source>
        <dbReference type="EMBL" id="KAK4770266.1"/>
    </source>
</evidence>
<feature type="region of interest" description="Disordered" evidence="1">
    <location>
        <begin position="1"/>
        <end position="632"/>
    </location>
</feature>
<feature type="compositionally biased region" description="Polar residues" evidence="1">
    <location>
        <begin position="1034"/>
        <end position="1049"/>
    </location>
</feature>
<evidence type="ECO:0000313" key="3">
    <source>
        <dbReference type="Proteomes" id="UP001345219"/>
    </source>
</evidence>
<feature type="compositionally biased region" description="Basic and acidic residues" evidence="1">
    <location>
        <begin position="28"/>
        <end position="50"/>
    </location>
</feature>
<feature type="compositionally biased region" description="Basic and acidic residues" evidence="1">
    <location>
        <begin position="417"/>
        <end position="432"/>
    </location>
</feature>
<sequence>MPRSSRHKSSKHSSRDLRNYSDSEDDSGSTRERKGGGEEGKRRVDSKDSKGMLGSGNGEYVEDRGSSKRRKDKFSDGVSDRWNGCDVEVSIRTKSSSDSKSRRREDENENVRRSGKSERHRESSRREGRESGRNEREGKAEKMDEQQEIDTDSRSAAASESENFSERRTRKRIESFDEGGKYQYDVEDTKDRRAVSGDDTGRGGRQKDEKIKDGLHRDKYRESVGKDSKNKYDKQKDGYPVKDRNGSKSNEKYVRGEKDILETRPKRSKSHDSDRDINPSREHDRHRDQRNDRERDSDQDRDRDHEHDPGWDHSHDGDRNRERTKEWIKDHEKVHSSSREKERGHDLECGKDKDRNQEREHDHDHDRDYGDSAIQHKDNRGKKRSSEDCDDYYGSKLRDSKSRSSNMETKSLSGSRVEIDDKDSSHQREGHIDNVMGSGRSRSRSRASPTSWSHGGILEDRHENDDDPKYRDSSKERRLRALSPKESTGFSGPADISSKYIPYDKYNKAEDGHFGLSAERPSGSKASPRGLTERSPSSSSFERNRSNSRPSIRWNPDSDETRRRMVGSADGRDLPVAEGRPSRELSVGRHSVDESSQVDSSINGKSGPSNTSSLIPPQHPRRNSDSNLARGHGNNWRGYPNWPSPVPSGFVPFPHGPPHGNFPAMMPHFAAPSLFSVRPPMDINPSALPYHMADDRFPGPLRPIGWQSMIDASGIPPFHGWERSSGILREESHLYQGPDWDQNRHLMNIRGWESNSDHLKGQNGDLSADAHSAHKKEDWVDVPGDDIDSKELGSTSHSLLPKDQAKHPGSREVPPSEREVTKSFQREDDVLGPASESRGVDTLAQLSRAYLSKLDISSELADPELYDQCLTLVGGGDQAPILDGNSTLNMVEEGHGKGAQDVPWSGLPFLPVDDSVFQKAMDCYKKQRLEPWSSLPLSNLGPLGMQSFADEDKVDQHDHILNEDKNIDEEIPHLSLPTNDEMNLETQVAGAGQKSDCILSDEAANSAGEPCRSVVEGSVDSTIQLSSDDHENPSGAQASCDSTRVSTLIINEGPPGEVHEALMPSESNNESEMENLSRIHSVA</sequence>
<feature type="region of interest" description="Disordered" evidence="1">
    <location>
        <begin position="758"/>
        <end position="826"/>
    </location>
</feature>
<feature type="region of interest" description="Disordered" evidence="1">
    <location>
        <begin position="1024"/>
        <end position="1083"/>
    </location>
</feature>
<feature type="compositionally biased region" description="Basic and acidic residues" evidence="1">
    <location>
        <begin position="89"/>
        <end position="145"/>
    </location>
</feature>
<feature type="compositionally biased region" description="Basic and acidic residues" evidence="1">
    <location>
        <begin position="164"/>
        <end position="180"/>
    </location>
</feature>
<protein>
    <submittedName>
        <fullName evidence="2">Uncharacterized protein</fullName>
    </submittedName>
</protein>
<feature type="compositionally biased region" description="Polar residues" evidence="1">
    <location>
        <begin position="403"/>
        <end position="414"/>
    </location>
</feature>